<keyword evidence="3" id="KW-1185">Reference proteome</keyword>
<dbReference type="EMBL" id="ATHJ01000061">
    <property type="protein sequence ID" value="EPR42970.1"/>
    <property type="molecule type" value="Genomic_DNA"/>
</dbReference>
<feature type="transmembrane region" description="Helical" evidence="1">
    <location>
        <begin position="101"/>
        <end position="124"/>
    </location>
</feature>
<keyword evidence="1" id="KW-1133">Transmembrane helix</keyword>
<proteinExistence type="predicted"/>
<feature type="transmembrane region" description="Helical" evidence="1">
    <location>
        <begin position="144"/>
        <end position="162"/>
    </location>
</feature>
<dbReference type="eggNOG" id="ENOG5032SDN">
    <property type="taxonomic scope" value="Bacteria"/>
</dbReference>
<gene>
    <name evidence="2" type="ORF">dsmv_0051</name>
</gene>
<sequence>MASFFTDFYRIVDPFLIFFYRGTGIPIVDYFIGTFVLAFMTVVIGEICVSLAIRFNRSHIDGMKQEVARKEKMAFSAYAAGNQSGYKALNKEATDEWGKQFFTMAAYSCGILWPIPFALGWMQTRFGGVEFAVGFPFSLVGLESVGYLFSFFPIYVGCRILFKYMRPWLPYFRGVQKMLAEQPEVS</sequence>
<keyword evidence="1" id="KW-0812">Transmembrane</keyword>
<dbReference type="OrthoDB" id="1806539at2"/>
<evidence type="ECO:0000313" key="2">
    <source>
        <dbReference type="EMBL" id="EPR42970.1"/>
    </source>
</evidence>
<keyword evidence="1" id="KW-0472">Membrane</keyword>
<reference evidence="2 3" key="1">
    <citation type="journal article" date="2013" name="Genome Announc.">
        <title>Draft genome sequences for three mercury-methylating, sulfate-reducing bacteria.</title>
        <authorList>
            <person name="Brown S.D."/>
            <person name="Hurt R.A.Jr."/>
            <person name="Gilmour C.C."/>
            <person name="Elias D.A."/>
        </authorList>
    </citation>
    <scope>NUCLEOTIDE SEQUENCE [LARGE SCALE GENOMIC DNA]</scope>
    <source>
        <strain evidence="2 3">DSM 2059</strain>
    </source>
</reference>
<dbReference type="Proteomes" id="UP000014977">
    <property type="component" value="Unassembled WGS sequence"/>
</dbReference>
<dbReference type="RefSeq" id="WP_020875068.1">
    <property type="nucleotide sequence ID" value="NZ_ATHJ01000061.1"/>
</dbReference>
<protein>
    <submittedName>
        <fullName evidence="2">Uncharacterized protein</fullName>
    </submittedName>
</protein>
<name>S7U1S7_DESML</name>
<dbReference type="STRING" id="897.B2D07_10345"/>
<feature type="transmembrane region" description="Helical" evidence="1">
    <location>
        <begin position="30"/>
        <end position="53"/>
    </location>
</feature>
<dbReference type="AlphaFoldDB" id="S7U1S7"/>
<organism evidence="2 3">
    <name type="scientific">Desulfococcus multivorans DSM 2059</name>
    <dbReference type="NCBI Taxonomy" id="1121405"/>
    <lineage>
        <taxon>Bacteria</taxon>
        <taxon>Pseudomonadati</taxon>
        <taxon>Thermodesulfobacteriota</taxon>
        <taxon>Desulfobacteria</taxon>
        <taxon>Desulfobacterales</taxon>
        <taxon>Desulfococcaceae</taxon>
        <taxon>Desulfococcus</taxon>
    </lineage>
</organism>
<comment type="caution">
    <text evidence="2">The sequence shown here is derived from an EMBL/GenBank/DDBJ whole genome shotgun (WGS) entry which is preliminary data.</text>
</comment>
<accession>S7U1S7</accession>
<evidence type="ECO:0000313" key="3">
    <source>
        <dbReference type="Proteomes" id="UP000014977"/>
    </source>
</evidence>
<evidence type="ECO:0000256" key="1">
    <source>
        <dbReference type="SAM" id="Phobius"/>
    </source>
</evidence>